<dbReference type="InterPro" id="IPR043502">
    <property type="entry name" value="DNA/RNA_pol_sf"/>
</dbReference>
<name>A0ABN7NSJ3_TIMPD</name>
<keyword evidence="2" id="KW-0808">Transferase</keyword>
<gene>
    <name evidence="8" type="ORF">TPAB3V08_LOCUS5575</name>
</gene>
<accession>A0ABN7NSJ3</accession>
<evidence type="ECO:0000313" key="8">
    <source>
        <dbReference type="EMBL" id="CAG2058606.1"/>
    </source>
</evidence>
<feature type="domain" description="UmuC" evidence="7">
    <location>
        <begin position="6"/>
        <end position="88"/>
    </location>
</feature>
<comment type="caution">
    <text evidence="8">The sequence shown here is derived from an EMBL/GenBank/DDBJ whole genome shotgun (WGS) entry which is preliminary data.</text>
</comment>
<proteinExistence type="predicted"/>
<protein>
    <recommendedName>
        <fullName evidence="7">UmuC domain-containing protein</fullName>
    </recommendedName>
</protein>
<organism evidence="8 9">
    <name type="scientific">Timema podura</name>
    <name type="common">Walking stick</name>
    <dbReference type="NCBI Taxonomy" id="61482"/>
    <lineage>
        <taxon>Eukaryota</taxon>
        <taxon>Metazoa</taxon>
        <taxon>Ecdysozoa</taxon>
        <taxon>Arthropoda</taxon>
        <taxon>Hexapoda</taxon>
        <taxon>Insecta</taxon>
        <taxon>Pterygota</taxon>
        <taxon>Neoptera</taxon>
        <taxon>Polyneoptera</taxon>
        <taxon>Phasmatodea</taxon>
        <taxon>Timematodea</taxon>
        <taxon>Timematoidea</taxon>
        <taxon>Timematidae</taxon>
        <taxon>Timema</taxon>
    </lineage>
</organism>
<evidence type="ECO:0000313" key="9">
    <source>
        <dbReference type="Proteomes" id="UP001153148"/>
    </source>
</evidence>
<keyword evidence="9" id="KW-1185">Reference proteome</keyword>
<keyword evidence="6" id="KW-0539">Nucleus</keyword>
<evidence type="ECO:0000256" key="4">
    <source>
        <dbReference type="ARBA" id="ARBA00022763"/>
    </source>
</evidence>
<dbReference type="PANTHER" id="PTHR45873">
    <property type="entry name" value="DNA POLYMERASE ETA"/>
    <property type="match status" value="1"/>
</dbReference>
<evidence type="ECO:0000256" key="2">
    <source>
        <dbReference type="ARBA" id="ARBA00022679"/>
    </source>
</evidence>
<dbReference type="EMBL" id="CAJPIN010007628">
    <property type="protein sequence ID" value="CAG2058606.1"/>
    <property type="molecule type" value="Genomic_DNA"/>
</dbReference>
<sequence>MCERIIALIDMDCFFCQVEERLDPSLKGKPMAVVQYNKWMGGGINFHKGGRIIAVNYEARAFGVSRHHRGDVAKQKCKDIILVSVPSDRGKADGSKLRQYDDKFLKYFRMSVATFAELLHCLSPSLLKSDTNVRNAISPSEKVAFTLRVQVGPAVVDIGLKAVFVGDVFDGAYVTTRFLHRVFAHHAVTVVRLLVGLGVPVFKIDGEVVIFVPSFVPKQVSLTDMAVMKHHLLGGSLHRAFEVSWSEFLATDSDVPRSIPGTPGWDSNSDLPVNDKQDKANLMPWYTCSVVLMSSIKSGSYRSHDLT</sequence>
<reference evidence="8" key="1">
    <citation type="submission" date="2021-03" db="EMBL/GenBank/DDBJ databases">
        <authorList>
            <person name="Tran Van P."/>
        </authorList>
    </citation>
    <scope>NUCLEOTIDE SEQUENCE</scope>
</reference>
<dbReference type="Proteomes" id="UP001153148">
    <property type="component" value="Unassembled WGS sequence"/>
</dbReference>
<dbReference type="InterPro" id="IPR001126">
    <property type="entry name" value="UmuC"/>
</dbReference>
<dbReference type="Pfam" id="PF00817">
    <property type="entry name" value="IMS"/>
    <property type="match status" value="1"/>
</dbReference>
<dbReference type="SUPFAM" id="SSF56672">
    <property type="entry name" value="DNA/RNA polymerases"/>
    <property type="match status" value="1"/>
</dbReference>
<evidence type="ECO:0000256" key="3">
    <source>
        <dbReference type="ARBA" id="ARBA00022723"/>
    </source>
</evidence>
<keyword evidence="4" id="KW-0227">DNA damage</keyword>
<comment type="subcellular location">
    <subcellularLocation>
        <location evidence="1">Nucleus</location>
    </subcellularLocation>
</comment>
<dbReference type="PANTHER" id="PTHR45873:SF1">
    <property type="entry name" value="DNA POLYMERASE ETA"/>
    <property type="match status" value="1"/>
</dbReference>
<evidence type="ECO:0000256" key="6">
    <source>
        <dbReference type="ARBA" id="ARBA00023242"/>
    </source>
</evidence>
<evidence type="ECO:0000256" key="5">
    <source>
        <dbReference type="ARBA" id="ARBA00023204"/>
    </source>
</evidence>
<keyword evidence="3" id="KW-0479">Metal-binding</keyword>
<evidence type="ECO:0000256" key="1">
    <source>
        <dbReference type="ARBA" id="ARBA00004123"/>
    </source>
</evidence>
<dbReference type="Gene3D" id="3.40.1170.60">
    <property type="match status" value="1"/>
</dbReference>
<dbReference type="PROSITE" id="PS50173">
    <property type="entry name" value="UMUC"/>
    <property type="match status" value="1"/>
</dbReference>
<keyword evidence="5" id="KW-0234">DNA repair</keyword>
<dbReference type="InterPro" id="IPR052230">
    <property type="entry name" value="DNA_polymerase_eta"/>
</dbReference>
<evidence type="ECO:0000259" key="7">
    <source>
        <dbReference type="PROSITE" id="PS50173"/>
    </source>
</evidence>